<keyword evidence="2" id="KW-0472">Membrane</keyword>
<comment type="caution">
    <text evidence="2">The sequence shown here is derived from an EMBL/GenBank/DDBJ whole genome shotgun (WGS) entry which is preliminary data.</text>
</comment>
<feature type="domain" description="Reverse transcriptase Ty1/copia-type" evidence="1">
    <location>
        <begin position="3"/>
        <end position="181"/>
    </location>
</feature>
<dbReference type="EMBL" id="BAABME010020035">
    <property type="protein sequence ID" value="GAA0159130.1"/>
    <property type="molecule type" value="Genomic_DNA"/>
</dbReference>
<evidence type="ECO:0000259" key="1">
    <source>
        <dbReference type="Pfam" id="PF07727"/>
    </source>
</evidence>
<accession>A0AAV3Q5B3</accession>
<dbReference type="Proteomes" id="UP001454036">
    <property type="component" value="Unassembled WGS sequence"/>
</dbReference>
<dbReference type="InterPro" id="IPR043502">
    <property type="entry name" value="DNA/RNA_pol_sf"/>
</dbReference>
<gene>
    <name evidence="2" type="ORF">LIER_38800</name>
</gene>
<dbReference type="PANTHER" id="PTHR11439:SF470">
    <property type="entry name" value="CYSTEINE-RICH RLK (RECEPTOR-LIKE PROTEIN KINASE) 8"/>
    <property type="match status" value="1"/>
</dbReference>
<keyword evidence="2" id="KW-0812">Transmembrane</keyword>
<dbReference type="Pfam" id="PF07727">
    <property type="entry name" value="RVT_2"/>
    <property type="match status" value="1"/>
</dbReference>
<dbReference type="AlphaFoldDB" id="A0AAV3Q5B3"/>
<proteinExistence type="predicted"/>
<protein>
    <submittedName>
        <fullName evidence="2">Transmembrane signal receptor</fullName>
    </submittedName>
</protein>
<dbReference type="SUPFAM" id="SSF56672">
    <property type="entry name" value="DNA/RNA polymerases"/>
    <property type="match status" value="1"/>
</dbReference>
<evidence type="ECO:0000313" key="3">
    <source>
        <dbReference type="Proteomes" id="UP001454036"/>
    </source>
</evidence>
<evidence type="ECO:0000313" key="2">
    <source>
        <dbReference type="EMBL" id="GAA0159130.1"/>
    </source>
</evidence>
<dbReference type="InterPro" id="IPR013103">
    <property type="entry name" value="RVT_2"/>
</dbReference>
<dbReference type="PANTHER" id="PTHR11439">
    <property type="entry name" value="GAG-POL-RELATED RETROTRANSPOSON"/>
    <property type="match status" value="1"/>
</dbReference>
<name>A0AAV3Q5B3_LITER</name>
<organism evidence="2 3">
    <name type="scientific">Lithospermum erythrorhizon</name>
    <name type="common">Purple gromwell</name>
    <name type="synonym">Lithospermum officinale var. erythrorhizon</name>
    <dbReference type="NCBI Taxonomy" id="34254"/>
    <lineage>
        <taxon>Eukaryota</taxon>
        <taxon>Viridiplantae</taxon>
        <taxon>Streptophyta</taxon>
        <taxon>Embryophyta</taxon>
        <taxon>Tracheophyta</taxon>
        <taxon>Spermatophyta</taxon>
        <taxon>Magnoliopsida</taxon>
        <taxon>eudicotyledons</taxon>
        <taxon>Gunneridae</taxon>
        <taxon>Pentapetalae</taxon>
        <taxon>asterids</taxon>
        <taxon>lamiids</taxon>
        <taxon>Boraginales</taxon>
        <taxon>Boraginaceae</taxon>
        <taxon>Boraginoideae</taxon>
        <taxon>Lithospermeae</taxon>
        <taxon>Lithospermum</taxon>
    </lineage>
</organism>
<keyword evidence="2" id="KW-0675">Receptor</keyword>
<reference evidence="2 3" key="1">
    <citation type="submission" date="2024-01" db="EMBL/GenBank/DDBJ databases">
        <title>The complete chloroplast genome sequence of Lithospermum erythrorhizon: insights into the phylogenetic relationship among Boraginaceae species and the maternal lineages of purple gromwells.</title>
        <authorList>
            <person name="Okada T."/>
            <person name="Watanabe K."/>
        </authorList>
    </citation>
    <scope>NUCLEOTIDE SEQUENCE [LARGE SCALE GENOMIC DNA]</scope>
</reference>
<keyword evidence="3" id="KW-1185">Reference proteome</keyword>
<sequence>MVSVWTFLAIAVAKNWKVHQLDVNNAFLHGDLHKEVYMRLPPGFFSSTSNQVCRFRKSLYGLRQSPRNWFAKLTSALREYGFTQTHADHTLFTYRQGTDLLSVLVYVDDILVVANNSTLCVSFKQYLHRCFHLKHLGRLKYFLGIQCARSSIGMFLSQCKYTLDLLHEVGLLAAKLVLTPLPDNHHLAANPCSVFSEASRYRRIVGRLLYLTLTRPDIVYAVHILSQFMQHPGQAHYDAAL</sequence>